<accession>A0AAD5UL81</accession>
<dbReference type="InterPro" id="IPR045247">
    <property type="entry name" value="Oye-like"/>
</dbReference>
<dbReference type="AlphaFoldDB" id="A0AAD5UL81"/>
<dbReference type="PANTHER" id="PTHR22893">
    <property type="entry name" value="NADH OXIDOREDUCTASE-RELATED"/>
    <property type="match status" value="1"/>
</dbReference>
<dbReference type="CDD" id="cd02933">
    <property type="entry name" value="OYE_like_FMN"/>
    <property type="match status" value="1"/>
</dbReference>
<name>A0AAD5UL81_9FUNG</name>
<gene>
    <name evidence="2" type="ORF">HK103_003257</name>
</gene>
<dbReference type="SUPFAM" id="SSF51395">
    <property type="entry name" value="FMN-linked oxidoreductases"/>
    <property type="match status" value="1"/>
</dbReference>
<dbReference type="PANTHER" id="PTHR22893:SF91">
    <property type="entry name" value="NADPH DEHYDROGENASE 2-RELATED"/>
    <property type="match status" value="1"/>
</dbReference>
<dbReference type="InterPro" id="IPR013785">
    <property type="entry name" value="Aldolase_TIM"/>
</dbReference>
<dbReference type="Pfam" id="PF00724">
    <property type="entry name" value="Oxidored_FMN"/>
    <property type="match status" value="1"/>
</dbReference>
<dbReference type="EMBL" id="JADGKB010000023">
    <property type="protein sequence ID" value="KAJ3258875.1"/>
    <property type="molecule type" value="Genomic_DNA"/>
</dbReference>
<proteinExistence type="predicted"/>
<organism evidence="2 3">
    <name type="scientific">Boothiomyces macroporosus</name>
    <dbReference type="NCBI Taxonomy" id="261099"/>
    <lineage>
        <taxon>Eukaryota</taxon>
        <taxon>Fungi</taxon>
        <taxon>Fungi incertae sedis</taxon>
        <taxon>Chytridiomycota</taxon>
        <taxon>Chytridiomycota incertae sedis</taxon>
        <taxon>Chytridiomycetes</taxon>
        <taxon>Rhizophydiales</taxon>
        <taxon>Terramycetaceae</taxon>
        <taxon>Boothiomyces</taxon>
    </lineage>
</organism>
<dbReference type="Proteomes" id="UP001210925">
    <property type="component" value="Unassembled WGS sequence"/>
</dbReference>
<sequence length="415" mass="46280">MTSKLERIKKMVENNSHARCYTPYGNPNSRLWQPLKVGNKTIKHRVGLAPLTRYRAPNHIPQAFVAEYYKQRASGGLLVTEATFIAKEAGGYPFAPGIYNQEQVEAWKAVTKAVHEKESVIYCQLWALGRANGGKEEGVEVVSASNIPVEEGAPIPRALTIEDIKRYMSHYKHAARNAIEAGFDGVEIHGAHGYLPDQFLQRSSNNRGDIYGGSLENRARFALEALESVTQEIGQERTAIRISPFSVFQGMGHEEDPFETFGYLVSEIKKRFPKLAYISVTDNRFGNASQDDKLLTCDKFRAILRGVDPKNVSKFTKDKAITLPDPSVEHPTVFFSAGGYSASEAEPHSDRTGDVVAFGRVFIANPDLPHRIRNGLELNPYDRSTFYTHDQAGYTDYPFANESTKKYAPALTPSL</sequence>
<reference evidence="2" key="1">
    <citation type="submission" date="2020-05" db="EMBL/GenBank/DDBJ databases">
        <title>Phylogenomic resolution of chytrid fungi.</title>
        <authorList>
            <person name="Stajich J.E."/>
            <person name="Amses K."/>
            <person name="Simmons R."/>
            <person name="Seto K."/>
            <person name="Myers J."/>
            <person name="Bonds A."/>
            <person name="Quandt C.A."/>
            <person name="Barry K."/>
            <person name="Liu P."/>
            <person name="Grigoriev I."/>
            <person name="Longcore J.E."/>
            <person name="James T.Y."/>
        </authorList>
    </citation>
    <scope>NUCLEOTIDE SEQUENCE</scope>
    <source>
        <strain evidence="2">PLAUS21</strain>
    </source>
</reference>
<comment type="caution">
    <text evidence="2">The sequence shown here is derived from an EMBL/GenBank/DDBJ whole genome shotgun (WGS) entry which is preliminary data.</text>
</comment>
<dbReference type="GO" id="GO:0010181">
    <property type="term" value="F:FMN binding"/>
    <property type="evidence" value="ECO:0007669"/>
    <property type="project" value="InterPro"/>
</dbReference>
<evidence type="ECO:0000259" key="1">
    <source>
        <dbReference type="Pfam" id="PF00724"/>
    </source>
</evidence>
<evidence type="ECO:0000313" key="2">
    <source>
        <dbReference type="EMBL" id="KAJ3258875.1"/>
    </source>
</evidence>
<dbReference type="Gene3D" id="3.20.20.70">
    <property type="entry name" value="Aldolase class I"/>
    <property type="match status" value="1"/>
</dbReference>
<keyword evidence="3" id="KW-1185">Reference proteome</keyword>
<dbReference type="GO" id="GO:0016491">
    <property type="term" value="F:oxidoreductase activity"/>
    <property type="evidence" value="ECO:0007669"/>
    <property type="project" value="InterPro"/>
</dbReference>
<evidence type="ECO:0000313" key="3">
    <source>
        <dbReference type="Proteomes" id="UP001210925"/>
    </source>
</evidence>
<protein>
    <recommendedName>
        <fullName evidence="1">NADH:flavin oxidoreductase/NADH oxidase N-terminal domain-containing protein</fullName>
    </recommendedName>
</protein>
<feature type="domain" description="NADH:flavin oxidoreductase/NADH oxidase N-terminal" evidence="1">
    <location>
        <begin position="31"/>
        <end position="379"/>
    </location>
</feature>
<dbReference type="InterPro" id="IPR001155">
    <property type="entry name" value="OxRdtase_FMN_N"/>
</dbReference>